<evidence type="ECO:0000313" key="7">
    <source>
        <dbReference type="Proteomes" id="UP000242130"/>
    </source>
</evidence>
<keyword evidence="2" id="KW-0946">Virion</keyword>
<evidence type="ECO:0000256" key="3">
    <source>
        <dbReference type="ARBA" id="ARBA00022921"/>
    </source>
</evidence>
<dbReference type="GeneID" id="40526168"/>
<keyword evidence="4" id="KW-0238">DNA-binding</keyword>
<evidence type="ECO:0000313" key="6">
    <source>
        <dbReference type="EMBL" id="ACW84428.1"/>
    </source>
</evidence>
<protein>
    <submittedName>
        <fullName evidence="6">PX</fullName>
    </submittedName>
</protein>
<comment type="subcellular location">
    <subcellularLocation>
        <location evidence="1">Virion</location>
    </subcellularLocation>
</comment>
<keyword evidence="3" id="KW-0426">Late protein</keyword>
<organism evidence="6 7">
    <name type="scientific">Great tit adenovirus 1</name>
    <dbReference type="NCBI Taxonomy" id="676130"/>
    <lineage>
        <taxon>Viruses</taxon>
        <taxon>Varidnaviria</taxon>
        <taxon>Bamfordvirae</taxon>
        <taxon>Preplasmiviricota</taxon>
        <taxon>Polisuviricotina</taxon>
        <taxon>Pharingeaviricetes</taxon>
        <taxon>Rowavirales</taxon>
        <taxon>Adenoviridae</taxon>
        <taxon>Siadenovirus</taxon>
        <taxon>Siadenovirus paridae</taxon>
        <taxon>Great tit siadenovirus A</taxon>
    </lineage>
</organism>
<evidence type="ECO:0000256" key="4">
    <source>
        <dbReference type="ARBA" id="ARBA00023125"/>
    </source>
</evidence>
<reference evidence="7" key="1">
    <citation type="journal article" date="2010" name="J. Virol. Methods">
        <title>Recognition and partial genome characterization by non-specific DNA amplification and PCR of a new siadenovirus species in a sample originating from Parus major, a great tit.</title>
        <authorList>
            <person name="Kovacs E.R."/>
            <person name="Janoska M."/>
            <person name="Dan A."/>
            <person name="Harrach B."/>
            <person name="Benko M."/>
        </authorList>
    </citation>
    <scope>NUCLEOTIDE SEQUENCE [LARGE SCALE GENOMIC DNA]</scope>
    <source>
        <strain evidence="7">5957/SZ</strain>
    </source>
</reference>
<evidence type="ECO:0000256" key="1">
    <source>
        <dbReference type="ARBA" id="ARBA00004328"/>
    </source>
</evidence>
<dbReference type="InterPro" id="IPR008393">
    <property type="entry name" value="Adenovirus_late_L2_mu_core"/>
</dbReference>
<accession>D0QX17</accession>
<evidence type="ECO:0000256" key="2">
    <source>
        <dbReference type="ARBA" id="ARBA00022844"/>
    </source>
</evidence>
<dbReference type="GO" id="GO:0003677">
    <property type="term" value="F:DNA binding"/>
    <property type="evidence" value="ECO:0007669"/>
    <property type="project" value="UniProtKB-KW"/>
</dbReference>
<dbReference type="Proteomes" id="UP000242130">
    <property type="component" value="Segment"/>
</dbReference>
<proteinExistence type="predicted"/>
<name>D0QX17_9ADEN</name>
<dbReference type="RefSeq" id="YP_009665999.1">
    <property type="nucleotide sequence ID" value="NC_043405.1"/>
</dbReference>
<sequence>MFENLAPRKGIAYQTTNVRFNRELRGGFAFAALVPLIASAITAIPGIASAIIQAKQSS</sequence>
<keyword evidence="5" id="KW-0812">Transmembrane</keyword>
<dbReference type="EMBL" id="FJ849795">
    <property type="protein sequence ID" value="ACW84428.1"/>
    <property type="molecule type" value="Genomic_DNA"/>
</dbReference>
<keyword evidence="5" id="KW-0472">Membrane</keyword>
<evidence type="ECO:0000256" key="5">
    <source>
        <dbReference type="SAM" id="Phobius"/>
    </source>
</evidence>
<feature type="transmembrane region" description="Helical" evidence="5">
    <location>
        <begin position="28"/>
        <end position="52"/>
    </location>
</feature>
<dbReference type="KEGG" id="vg:40526168"/>
<dbReference type="GO" id="GO:0019013">
    <property type="term" value="C:viral nucleocapsid"/>
    <property type="evidence" value="ECO:0007669"/>
    <property type="project" value="InterPro"/>
</dbReference>
<keyword evidence="5" id="KW-1133">Transmembrane helix</keyword>
<keyword evidence="7" id="KW-1185">Reference proteome</keyword>
<dbReference type="Pfam" id="PF05829">
    <property type="entry name" value="Adeno_PX"/>
    <property type="match status" value="1"/>
</dbReference>